<organism evidence="3 4">
    <name type="scientific">Propionicimonas paludicola</name>
    <dbReference type="NCBI Taxonomy" id="185243"/>
    <lineage>
        <taxon>Bacteria</taxon>
        <taxon>Bacillati</taxon>
        <taxon>Actinomycetota</taxon>
        <taxon>Actinomycetes</taxon>
        <taxon>Propionibacteriales</taxon>
        <taxon>Nocardioidaceae</taxon>
        <taxon>Propionicimonas</taxon>
    </lineage>
</organism>
<feature type="coiled-coil region" evidence="1">
    <location>
        <begin position="97"/>
        <end position="145"/>
    </location>
</feature>
<feature type="coiled-coil region" evidence="1">
    <location>
        <begin position="44"/>
        <end position="71"/>
    </location>
</feature>
<dbReference type="PANTHER" id="PTHR39082">
    <property type="entry name" value="PHOSPHOLIPASE C-BETA-2-RELATED"/>
    <property type="match status" value="1"/>
</dbReference>
<keyword evidence="1" id="KW-0175">Coiled coil</keyword>
<dbReference type="OrthoDB" id="9784388at2"/>
<dbReference type="PANTHER" id="PTHR39082:SF1">
    <property type="entry name" value="SCAVENGER RECEPTOR CLASS A MEMBER 3"/>
    <property type="match status" value="1"/>
</dbReference>
<keyword evidence="4" id="KW-1185">Reference proteome</keyword>
<dbReference type="Pfam" id="PF24481">
    <property type="entry name" value="CT398_CC"/>
    <property type="match status" value="1"/>
</dbReference>
<dbReference type="EMBL" id="PDJC01000001">
    <property type="protein sequence ID" value="PFG17282.1"/>
    <property type="molecule type" value="Genomic_DNA"/>
</dbReference>
<dbReference type="InterPro" id="IPR056003">
    <property type="entry name" value="CT398_CC_hairpin"/>
</dbReference>
<dbReference type="Gene3D" id="1.10.287.1490">
    <property type="match status" value="1"/>
</dbReference>
<sequence length="247" mass="26825">MKAAASAQIRLLDLQQEDTALAQVEHRKRALPEHAAIAEAKTVRVKLKQDHLAAETRLADLQTDLEKAEADLIPVRERKARDQQRLDAGAVSDPKALQGLIDEIEHLTRRISELEDVQLEAMEQVEQASAEEAQLAEQIGEVESSLRALMASRDEQLAQLNAQGAQHQGVRNGIAAELPADLVALYDRIRVRSGGLGAAPLKGRRCGGCQLEATQTALAGYAAAPGDEVLRCEECERVLVRIGAVEL</sequence>
<dbReference type="AlphaFoldDB" id="A0A2A9CUF7"/>
<gene>
    <name evidence="3" type="ORF">ATK74_1849</name>
</gene>
<dbReference type="RefSeq" id="WP_098460725.1">
    <property type="nucleotide sequence ID" value="NZ_PDJC01000001.1"/>
</dbReference>
<dbReference type="Proteomes" id="UP000226079">
    <property type="component" value="Unassembled WGS sequence"/>
</dbReference>
<evidence type="ECO:0000313" key="3">
    <source>
        <dbReference type="EMBL" id="PFG17282.1"/>
    </source>
</evidence>
<protein>
    <recommendedName>
        <fullName evidence="2">CT398-like coiled coil hairpin domain-containing protein</fullName>
    </recommendedName>
</protein>
<reference evidence="3 4" key="1">
    <citation type="submission" date="2017-10" db="EMBL/GenBank/DDBJ databases">
        <title>Sequencing the genomes of 1000 actinobacteria strains.</title>
        <authorList>
            <person name="Klenk H.-P."/>
        </authorList>
    </citation>
    <scope>NUCLEOTIDE SEQUENCE [LARGE SCALE GENOMIC DNA]</scope>
    <source>
        <strain evidence="3 4">DSM 15597</strain>
    </source>
</reference>
<evidence type="ECO:0000256" key="1">
    <source>
        <dbReference type="SAM" id="Coils"/>
    </source>
</evidence>
<evidence type="ECO:0000259" key="2">
    <source>
        <dbReference type="Pfam" id="PF24481"/>
    </source>
</evidence>
<feature type="domain" description="CT398-like coiled coil hairpin" evidence="2">
    <location>
        <begin position="14"/>
        <end position="194"/>
    </location>
</feature>
<accession>A0A2A9CUF7</accession>
<dbReference type="InterPro" id="IPR052376">
    <property type="entry name" value="Oxidative_Scav/Glycosyltrans"/>
</dbReference>
<name>A0A2A9CUF7_9ACTN</name>
<evidence type="ECO:0000313" key="4">
    <source>
        <dbReference type="Proteomes" id="UP000226079"/>
    </source>
</evidence>
<proteinExistence type="predicted"/>
<comment type="caution">
    <text evidence="3">The sequence shown here is derived from an EMBL/GenBank/DDBJ whole genome shotgun (WGS) entry which is preliminary data.</text>
</comment>